<comment type="caution">
    <text evidence="3">The sequence shown here is derived from an EMBL/GenBank/DDBJ whole genome shotgun (WGS) entry which is preliminary data.</text>
</comment>
<feature type="region of interest" description="Disordered" evidence="1">
    <location>
        <begin position="211"/>
        <end position="230"/>
    </location>
</feature>
<feature type="transmembrane region" description="Helical" evidence="2">
    <location>
        <begin position="118"/>
        <end position="139"/>
    </location>
</feature>
<dbReference type="EMBL" id="SWOV01000007">
    <property type="protein sequence ID" value="NFF87094.1"/>
    <property type="molecule type" value="Genomic_DNA"/>
</dbReference>
<feature type="transmembrane region" description="Helical" evidence="2">
    <location>
        <begin position="44"/>
        <end position="61"/>
    </location>
</feature>
<gene>
    <name evidence="3" type="ORF">FC774_04185</name>
    <name evidence="4" type="ORF">FDB51_12555</name>
</gene>
<keyword evidence="2" id="KW-1133">Transmembrane helix</keyword>
<dbReference type="EMBL" id="SWVK01000017">
    <property type="protein sequence ID" value="NFN35938.1"/>
    <property type="molecule type" value="Genomic_DNA"/>
</dbReference>
<feature type="transmembrane region" description="Helical" evidence="2">
    <location>
        <begin position="94"/>
        <end position="111"/>
    </location>
</feature>
<sequence length="278" mass="31203">MGNGWSFDIRTIHKVNYITIIVICLFMSLTTISMLNFKLNVDDLLPFITIIIVSVIIYFSNVKDIIKATAFSLAIILSNFGYLLFANFNEQTTASDTLVFGAGIICGALYFNKKILVVDAFVLDICILILFLVNPTSILGEYYSYSNMLNFFVILNAIIIIIYYITALGENLIKIVNKKSLKNKVIVDNLDMIMLNINNLMNDLESNMETFSGDSDGDNGSSKNKRESVDQTNIGVQEIVKRISDIKTEIEGSGNTIEEQTLYTKEFNGTINKVRKLT</sequence>
<proteinExistence type="predicted"/>
<feature type="compositionally biased region" description="Low complexity" evidence="1">
    <location>
        <begin position="212"/>
        <end position="222"/>
    </location>
</feature>
<dbReference type="OrthoDB" id="2542987at2"/>
<dbReference type="AlphaFoldDB" id="A0A0L9Y4U1"/>
<evidence type="ECO:0000313" key="6">
    <source>
        <dbReference type="Proteomes" id="UP000476820"/>
    </source>
</evidence>
<organism evidence="3 6">
    <name type="scientific">Clostridium botulinum</name>
    <dbReference type="NCBI Taxonomy" id="1491"/>
    <lineage>
        <taxon>Bacteria</taxon>
        <taxon>Bacillati</taxon>
        <taxon>Bacillota</taxon>
        <taxon>Clostridia</taxon>
        <taxon>Eubacteriales</taxon>
        <taxon>Clostridiaceae</taxon>
        <taxon>Clostridium</taxon>
    </lineage>
</organism>
<feature type="transmembrane region" description="Helical" evidence="2">
    <location>
        <begin position="15"/>
        <end position="32"/>
    </location>
</feature>
<reference evidence="5 6" key="1">
    <citation type="submission" date="2019-04" db="EMBL/GenBank/DDBJ databases">
        <title>Genome sequencing of Clostridium botulinum Groups I-IV and Clostridium butyricum.</title>
        <authorList>
            <person name="Brunt J."/>
            <person name="Van Vliet A.H.M."/>
            <person name="Stringer S.C."/>
            <person name="Carter A.T."/>
            <person name="Peck M.W."/>
        </authorList>
    </citation>
    <scope>NUCLEOTIDE SEQUENCE [LARGE SCALE GENOMIC DNA]</scope>
    <source>
        <strain evidence="3 6">1605</strain>
        <strain evidence="4 5">CB-K-33E</strain>
    </source>
</reference>
<evidence type="ECO:0008006" key="7">
    <source>
        <dbReference type="Google" id="ProtNLM"/>
    </source>
</evidence>
<evidence type="ECO:0000313" key="4">
    <source>
        <dbReference type="EMBL" id="NFN35938.1"/>
    </source>
</evidence>
<dbReference type="RefSeq" id="WP_012450925.1">
    <property type="nucleotide sequence ID" value="NZ_CP010520.1"/>
</dbReference>
<accession>A0A0L9Y4U1</accession>
<protein>
    <recommendedName>
        <fullName evidence="7">Methyl-accepting chemotaxis protein</fullName>
    </recommendedName>
</protein>
<evidence type="ECO:0000313" key="3">
    <source>
        <dbReference type="EMBL" id="NFF87094.1"/>
    </source>
</evidence>
<dbReference type="Proteomes" id="UP000473681">
    <property type="component" value="Unassembled WGS sequence"/>
</dbReference>
<evidence type="ECO:0000256" key="2">
    <source>
        <dbReference type="SAM" id="Phobius"/>
    </source>
</evidence>
<dbReference type="Proteomes" id="UP000476820">
    <property type="component" value="Unassembled WGS sequence"/>
</dbReference>
<keyword evidence="2" id="KW-0812">Transmembrane</keyword>
<evidence type="ECO:0000313" key="5">
    <source>
        <dbReference type="Proteomes" id="UP000473681"/>
    </source>
</evidence>
<feature type="transmembrane region" description="Helical" evidence="2">
    <location>
        <begin position="68"/>
        <end position="88"/>
    </location>
</feature>
<feature type="transmembrane region" description="Helical" evidence="2">
    <location>
        <begin position="151"/>
        <end position="173"/>
    </location>
</feature>
<name>A0A0L9Y4U1_CLOBO</name>
<evidence type="ECO:0000256" key="1">
    <source>
        <dbReference type="SAM" id="MobiDB-lite"/>
    </source>
</evidence>
<keyword evidence="2" id="KW-0472">Membrane</keyword>